<dbReference type="Proteomes" id="UP000316594">
    <property type="component" value="Unassembled WGS sequence"/>
</dbReference>
<evidence type="ECO:0000313" key="1">
    <source>
        <dbReference type="EMBL" id="TRL78032.1"/>
    </source>
</evidence>
<dbReference type="Gene3D" id="3.90.1530.10">
    <property type="entry name" value="Conserved hypothetical protein from pyrococcus furiosus pfu- 392566-001, ParB domain"/>
    <property type="match status" value="1"/>
</dbReference>
<reference evidence="1 2" key="1">
    <citation type="submission" date="2019-07" db="EMBL/GenBank/DDBJ databases">
        <title>Genome Sequencing and Assembly of Staphylococcus haemolyticus SDA2.</title>
        <authorList>
            <person name="Emmons C.B."/>
            <person name="Park C."/>
            <person name="Sevigny J.L."/>
            <person name="Andam C."/>
        </authorList>
    </citation>
    <scope>NUCLEOTIDE SEQUENCE [LARGE SCALE GENOMIC DNA]</scope>
    <source>
        <strain evidence="1 2">SDA2</strain>
    </source>
</reference>
<evidence type="ECO:0000313" key="2">
    <source>
        <dbReference type="Proteomes" id="UP000316594"/>
    </source>
</evidence>
<sequence length="255" mass="28920">MKKLNDFPSRTEKVVINQLGVDETYQRPVSKAKVNKIVKNFNPIGMGPILVSEREDGSFWIFDGQHRVEALKILGELVWEVTIYSGMTLKDEATAFRLLQEGSKANAAERYVSELAAGVEETLTIENALNQIGFTVDRNTNNYTIQAADTVKEIYRNGGPKLLKDTICLIRDALGTQRKNYTRVIMIGVSQFIKEYPEQDRNWIVKKLSQEGLISFKNKIEDYSRATGSTKKVATVKTLVRIYNHNKSKKLQLAE</sequence>
<dbReference type="InterPro" id="IPR036086">
    <property type="entry name" value="ParB/Sulfiredoxin_sf"/>
</dbReference>
<dbReference type="SUPFAM" id="SSF110849">
    <property type="entry name" value="ParB/Sulfiredoxin"/>
    <property type="match status" value="1"/>
</dbReference>
<dbReference type="RefSeq" id="WP_107522008.1">
    <property type="nucleotide sequence ID" value="NZ_VJMP01000003.1"/>
</dbReference>
<dbReference type="InterPro" id="IPR046681">
    <property type="entry name" value="DUF6551"/>
</dbReference>
<accession>A0AB38PI77</accession>
<dbReference type="AlphaFoldDB" id="A0AB38PI77"/>
<evidence type="ECO:0008006" key="3">
    <source>
        <dbReference type="Google" id="ProtNLM"/>
    </source>
</evidence>
<proteinExistence type="predicted"/>
<comment type="caution">
    <text evidence="1">The sequence shown here is derived from an EMBL/GenBank/DDBJ whole genome shotgun (WGS) entry which is preliminary data.</text>
</comment>
<gene>
    <name evidence="1" type="ORF">FNL11_04740</name>
</gene>
<protein>
    <recommendedName>
        <fullName evidence="3">ParB/Sulfiredoxin domain-containing protein</fullName>
    </recommendedName>
</protein>
<dbReference type="Pfam" id="PF20188">
    <property type="entry name" value="DUF6551"/>
    <property type="match status" value="1"/>
</dbReference>
<dbReference type="EMBL" id="VJMP01000003">
    <property type="protein sequence ID" value="TRL78032.1"/>
    <property type="molecule type" value="Genomic_DNA"/>
</dbReference>
<name>A0AB38PI77_STAHA</name>
<organism evidence="1 2">
    <name type="scientific">Staphylococcus haemolyticus</name>
    <dbReference type="NCBI Taxonomy" id="1283"/>
    <lineage>
        <taxon>Bacteria</taxon>
        <taxon>Bacillati</taxon>
        <taxon>Bacillota</taxon>
        <taxon>Bacilli</taxon>
        <taxon>Bacillales</taxon>
        <taxon>Staphylococcaceae</taxon>
        <taxon>Staphylococcus</taxon>
    </lineage>
</organism>